<dbReference type="AlphaFoldDB" id="A0A8H5GQ09"/>
<keyword evidence="2" id="KW-1185">Reference proteome</keyword>
<dbReference type="EMBL" id="JAACJM010000014">
    <property type="protein sequence ID" value="KAF5369094.1"/>
    <property type="molecule type" value="Genomic_DNA"/>
</dbReference>
<gene>
    <name evidence="1" type="ORF">D9758_003076</name>
</gene>
<accession>A0A8H5GQ09</accession>
<protein>
    <submittedName>
        <fullName evidence="1">Uncharacterized protein</fullName>
    </submittedName>
</protein>
<evidence type="ECO:0000313" key="2">
    <source>
        <dbReference type="Proteomes" id="UP000559256"/>
    </source>
</evidence>
<evidence type="ECO:0000313" key="1">
    <source>
        <dbReference type="EMBL" id="KAF5369094.1"/>
    </source>
</evidence>
<comment type="caution">
    <text evidence="1">The sequence shown here is derived from an EMBL/GenBank/DDBJ whole genome shotgun (WGS) entry which is preliminary data.</text>
</comment>
<proteinExistence type="predicted"/>
<reference evidence="1 2" key="1">
    <citation type="journal article" date="2020" name="ISME J.">
        <title>Uncovering the hidden diversity of litter-decomposition mechanisms in mushroom-forming fungi.</title>
        <authorList>
            <person name="Floudas D."/>
            <person name="Bentzer J."/>
            <person name="Ahren D."/>
            <person name="Johansson T."/>
            <person name="Persson P."/>
            <person name="Tunlid A."/>
        </authorList>
    </citation>
    <scope>NUCLEOTIDE SEQUENCE [LARGE SCALE GENOMIC DNA]</scope>
    <source>
        <strain evidence="1 2">CBS 291.85</strain>
    </source>
</reference>
<dbReference type="Proteomes" id="UP000559256">
    <property type="component" value="Unassembled WGS sequence"/>
</dbReference>
<name>A0A8H5GQ09_9AGAR</name>
<organism evidence="1 2">
    <name type="scientific">Tetrapyrgos nigripes</name>
    <dbReference type="NCBI Taxonomy" id="182062"/>
    <lineage>
        <taxon>Eukaryota</taxon>
        <taxon>Fungi</taxon>
        <taxon>Dikarya</taxon>
        <taxon>Basidiomycota</taxon>
        <taxon>Agaricomycotina</taxon>
        <taxon>Agaricomycetes</taxon>
        <taxon>Agaricomycetidae</taxon>
        <taxon>Agaricales</taxon>
        <taxon>Marasmiineae</taxon>
        <taxon>Marasmiaceae</taxon>
        <taxon>Tetrapyrgos</taxon>
    </lineage>
</organism>
<sequence>MTSMWPTWSFFNVDNIWNFSAGASKDTLANLGPSAVETCGQDTTPPSSVAGAVISGFGQHASVGSCFRRRFFELFPTLPPKVYNFIFVYNSRPAPHNMVRAVVTVGGKLHYGGYSI</sequence>